<dbReference type="InterPro" id="IPR053046">
    <property type="entry name" value="ABC-5_transporter"/>
</dbReference>
<proteinExistence type="predicted"/>
<accession>A0A934HRL9</accession>
<dbReference type="EMBL" id="JAEEGB010000005">
    <property type="protein sequence ID" value="MBI6872028.1"/>
    <property type="molecule type" value="Genomic_DNA"/>
</dbReference>
<evidence type="ECO:0000313" key="3">
    <source>
        <dbReference type="EMBL" id="MBI6872028.1"/>
    </source>
</evidence>
<name>A0A934HRL9_9CLOT</name>
<protein>
    <submittedName>
        <fullName evidence="3">ABC transporter permease</fullName>
    </submittedName>
</protein>
<feature type="transmembrane region" description="Helical" evidence="1">
    <location>
        <begin position="181"/>
        <end position="205"/>
    </location>
</feature>
<dbReference type="AlphaFoldDB" id="A0A934HRL9"/>
<feature type="transmembrane region" description="Helical" evidence="1">
    <location>
        <begin position="104"/>
        <end position="132"/>
    </location>
</feature>
<feature type="transmembrane region" description="Helical" evidence="1">
    <location>
        <begin position="278"/>
        <end position="297"/>
    </location>
</feature>
<dbReference type="InterPro" id="IPR045611">
    <property type="entry name" value="DUF6449"/>
</dbReference>
<keyword evidence="1" id="KW-1133">Transmembrane helix</keyword>
<feature type="transmembrane region" description="Helical" evidence="1">
    <location>
        <begin position="20"/>
        <end position="44"/>
    </location>
</feature>
<dbReference type="PANTHER" id="PTHR39177:SF1">
    <property type="entry name" value="ABC TRANSPORTER PERMEASE YTRC-RELATED"/>
    <property type="match status" value="1"/>
</dbReference>
<organism evidence="3 4">
    <name type="scientific">Clostridium aciditolerans</name>
    <dbReference type="NCBI Taxonomy" id="339861"/>
    <lineage>
        <taxon>Bacteria</taxon>
        <taxon>Bacillati</taxon>
        <taxon>Bacillota</taxon>
        <taxon>Clostridia</taxon>
        <taxon>Eubacteriales</taxon>
        <taxon>Clostridiaceae</taxon>
        <taxon>Clostridium</taxon>
    </lineage>
</organism>
<feature type="transmembrane region" description="Helical" evidence="1">
    <location>
        <begin position="336"/>
        <end position="358"/>
    </location>
</feature>
<feature type="transmembrane region" description="Helical" evidence="1">
    <location>
        <begin position="240"/>
        <end position="258"/>
    </location>
</feature>
<sequence>MKSKTSFFNKGIFFDDLRRFGWIGVAYLLVLFFVVPLQILMTYSADKLYKDLFKSLFHFTNSEIQGMLIVAVPVFIAIFLFRYIQVKISSDMIHSLPIKRSALYISHVIIGVMLLIVPVLIIAAICIIMKSTLDLGQYYRIYDVIQWCGITILMDMVFFFSCVFAGMIVGLSVMQGALTYIFLFLPAGLMALLTFNLEVFLYGFIYNLDDGINKLSPIVRILYGFNGVNEFDKGMSTTEITVYIALCIILFFSAIFIYSKRKLEAATQPIAFKTLQYVFKYGATFCMMLVGGLYFLQTQKKLSWVYFGFLIGSLIGYFAAEMILKKSIWVFRSVKGYIIYAIAMVVMITGINLDIVGYEKKLPVLNDVNKIYFSEGYYNEKFQKYDMNTYYDKNNLKYIYDFHKKIIEDKNKNKYKDDKDLRSIFFMYQLKDGSKIQRAYRIDYDEYKKYLKPIYQCSEFKKNRYDILKADASDIEKITIHPSFGVNKQSVIVKPEDIKEALDVLKQDISNETYEDMDNKKTGWADISFMVASDKLDKYRKLKDKELHGDDKQIHTTWRKSYKLFEEWLKKKGYIENARVLPADIQYAVVEKITSTQQLEEKRKTGQYINNNNVKRLEIKDKNQIEACLRNYDYPHNNGNAKYIIGFYNNEKKNVDNGSFDENDAPDFVKDYFNK</sequence>
<dbReference type="PANTHER" id="PTHR39177">
    <property type="entry name" value="ABC TRANSPORTER PERMEASE YTRC-RELATED"/>
    <property type="match status" value="1"/>
</dbReference>
<keyword evidence="1" id="KW-0812">Transmembrane</keyword>
<dbReference type="Pfam" id="PF20047">
    <property type="entry name" value="DUF6449"/>
    <property type="match status" value="1"/>
</dbReference>
<dbReference type="Proteomes" id="UP000622687">
    <property type="component" value="Unassembled WGS sequence"/>
</dbReference>
<evidence type="ECO:0000313" key="4">
    <source>
        <dbReference type="Proteomes" id="UP000622687"/>
    </source>
</evidence>
<dbReference type="RefSeq" id="WP_211141454.1">
    <property type="nucleotide sequence ID" value="NZ_JAEEGB010000005.1"/>
</dbReference>
<comment type="caution">
    <text evidence="3">The sequence shown here is derived from an EMBL/GenBank/DDBJ whole genome shotgun (WGS) entry which is preliminary data.</text>
</comment>
<feature type="transmembrane region" description="Helical" evidence="1">
    <location>
        <begin position="303"/>
        <end position="324"/>
    </location>
</feature>
<feature type="transmembrane region" description="Helical" evidence="1">
    <location>
        <begin position="64"/>
        <end position="84"/>
    </location>
</feature>
<evidence type="ECO:0000259" key="2">
    <source>
        <dbReference type="Pfam" id="PF20047"/>
    </source>
</evidence>
<keyword evidence="1" id="KW-0472">Membrane</keyword>
<feature type="domain" description="DUF6449" evidence="2">
    <location>
        <begin position="428"/>
        <end position="546"/>
    </location>
</feature>
<evidence type="ECO:0000256" key="1">
    <source>
        <dbReference type="SAM" id="Phobius"/>
    </source>
</evidence>
<feature type="transmembrane region" description="Helical" evidence="1">
    <location>
        <begin position="144"/>
        <end position="169"/>
    </location>
</feature>
<reference evidence="3" key="1">
    <citation type="submission" date="2020-12" db="EMBL/GenBank/DDBJ databases">
        <title>Clostridium thailandense sp. nov., a novel acetogenic bacterium isolated from peat land soil in Thailand.</title>
        <authorList>
            <person name="Chaikitkaew S."/>
            <person name="Birkeland N.K."/>
        </authorList>
    </citation>
    <scope>NUCLEOTIDE SEQUENCE</scope>
    <source>
        <strain evidence="3">DSM 17425</strain>
    </source>
</reference>
<gene>
    <name evidence="3" type="ORF">I6U51_04805</name>
</gene>
<keyword evidence="4" id="KW-1185">Reference proteome</keyword>